<dbReference type="Proteomes" id="UP001596037">
    <property type="component" value="Unassembled WGS sequence"/>
</dbReference>
<evidence type="ECO:0000313" key="3">
    <source>
        <dbReference type="Proteomes" id="UP001596037"/>
    </source>
</evidence>
<protein>
    <recommendedName>
        <fullName evidence="4">EscE/YscE/SsaE family type III secretion system needle protein co-chaperone</fullName>
    </recommendedName>
</protein>
<evidence type="ECO:0008006" key="4">
    <source>
        <dbReference type="Google" id="ProtNLM"/>
    </source>
</evidence>
<gene>
    <name evidence="2" type="ORF">ACFPOE_05645</name>
</gene>
<sequence>MSQQYCAGRTPAVQPDSRLASGYDELTRLDQALREAERRLAAAHGLCGGPPPAQQAQEVYLEVLALRDCARRVLLELSELWIAER</sequence>
<organism evidence="2 3">
    <name type="scientific">Caenimonas terrae</name>
    <dbReference type="NCBI Taxonomy" id="696074"/>
    <lineage>
        <taxon>Bacteria</taxon>
        <taxon>Pseudomonadati</taxon>
        <taxon>Pseudomonadota</taxon>
        <taxon>Betaproteobacteria</taxon>
        <taxon>Burkholderiales</taxon>
        <taxon>Comamonadaceae</taxon>
        <taxon>Caenimonas</taxon>
    </lineage>
</organism>
<evidence type="ECO:0000313" key="2">
    <source>
        <dbReference type="EMBL" id="MFC5497008.1"/>
    </source>
</evidence>
<feature type="coiled-coil region" evidence="1">
    <location>
        <begin position="19"/>
        <end position="46"/>
    </location>
</feature>
<dbReference type="EMBL" id="JBHSMF010000004">
    <property type="protein sequence ID" value="MFC5497008.1"/>
    <property type="molecule type" value="Genomic_DNA"/>
</dbReference>
<name>A0ABW0NBS3_9BURK</name>
<keyword evidence="1" id="KW-0175">Coiled coil</keyword>
<keyword evidence="3" id="KW-1185">Reference proteome</keyword>
<comment type="caution">
    <text evidence="2">The sequence shown here is derived from an EMBL/GenBank/DDBJ whole genome shotgun (WGS) entry which is preliminary data.</text>
</comment>
<reference evidence="3" key="1">
    <citation type="journal article" date="2019" name="Int. J. Syst. Evol. Microbiol.">
        <title>The Global Catalogue of Microorganisms (GCM) 10K type strain sequencing project: providing services to taxonomists for standard genome sequencing and annotation.</title>
        <authorList>
            <consortium name="The Broad Institute Genomics Platform"/>
            <consortium name="The Broad Institute Genome Sequencing Center for Infectious Disease"/>
            <person name="Wu L."/>
            <person name="Ma J."/>
        </authorList>
    </citation>
    <scope>NUCLEOTIDE SEQUENCE [LARGE SCALE GENOMIC DNA]</scope>
    <source>
        <strain evidence="3">CCUG 57401</strain>
    </source>
</reference>
<proteinExistence type="predicted"/>
<evidence type="ECO:0000256" key="1">
    <source>
        <dbReference type="SAM" id="Coils"/>
    </source>
</evidence>
<dbReference type="RefSeq" id="WP_376849041.1">
    <property type="nucleotide sequence ID" value="NZ_JBHSMF010000004.1"/>
</dbReference>
<accession>A0ABW0NBS3</accession>